<accession>A0A2C5YI09</accession>
<organism evidence="2 3">
    <name type="scientific">Ophiocordyceps australis</name>
    <dbReference type="NCBI Taxonomy" id="1399860"/>
    <lineage>
        <taxon>Eukaryota</taxon>
        <taxon>Fungi</taxon>
        <taxon>Dikarya</taxon>
        <taxon>Ascomycota</taxon>
        <taxon>Pezizomycotina</taxon>
        <taxon>Sordariomycetes</taxon>
        <taxon>Hypocreomycetidae</taxon>
        <taxon>Hypocreales</taxon>
        <taxon>Ophiocordycipitaceae</taxon>
        <taxon>Ophiocordyceps</taxon>
    </lineage>
</organism>
<dbReference type="STRING" id="1399860.A0A2C5YI09"/>
<dbReference type="Gene3D" id="3.40.50.1820">
    <property type="entry name" value="alpha/beta hydrolase"/>
    <property type="match status" value="1"/>
</dbReference>
<dbReference type="Pfam" id="PF00326">
    <property type="entry name" value="Peptidase_S9"/>
    <property type="match status" value="1"/>
</dbReference>
<dbReference type="InterPro" id="IPR011042">
    <property type="entry name" value="6-blade_b-propeller_TolB-like"/>
</dbReference>
<dbReference type="SUPFAM" id="SSF53474">
    <property type="entry name" value="alpha/beta-Hydrolases"/>
    <property type="match status" value="1"/>
</dbReference>
<dbReference type="InterPro" id="IPR029058">
    <property type="entry name" value="AB_hydrolase_fold"/>
</dbReference>
<keyword evidence="3" id="KW-1185">Reference proteome</keyword>
<dbReference type="AlphaFoldDB" id="A0A2C5YI09"/>
<dbReference type="PANTHER" id="PTHR43056:SF5">
    <property type="entry name" value="PEPTIDASE S9 PROLYL OLIGOPEPTIDASE CATALYTIC DOMAIN-CONTAINING PROTEIN"/>
    <property type="match status" value="1"/>
</dbReference>
<comment type="caution">
    <text evidence="2">The sequence shown here is derived from an EMBL/GenBank/DDBJ whole genome shotgun (WGS) entry which is preliminary data.</text>
</comment>
<name>A0A2C5YI09_9HYPO</name>
<evidence type="ECO:0000313" key="3">
    <source>
        <dbReference type="Proteomes" id="UP000226192"/>
    </source>
</evidence>
<reference evidence="2 3" key="1">
    <citation type="submission" date="2017-06" db="EMBL/GenBank/DDBJ databases">
        <title>Ant-infecting Ophiocordyceps genomes reveal a high diversity of potential behavioral manipulation genes and a possible major role for enterotoxins.</title>
        <authorList>
            <person name="De Bekker C."/>
            <person name="Evans H.C."/>
            <person name="Brachmann A."/>
            <person name="Hughes D.P."/>
        </authorList>
    </citation>
    <scope>NUCLEOTIDE SEQUENCE [LARGE SCALE GENOMIC DNA]</scope>
    <source>
        <strain evidence="2 3">Map64</strain>
    </source>
</reference>
<gene>
    <name evidence="2" type="ORF">CDD81_112</name>
</gene>
<dbReference type="InterPro" id="IPR001375">
    <property type="entry name" value="Peptidase_S9_cat"/>
</dbReference>
<dbReference type="Proteomes" id="UP000226192">
    <property type="component" value="Unassembled WGS sequence"/>
</dbReference>
<feature type="domain" description="Peptidase S9 prolyl oligopeptidase catalytic" evidence="1">
    <location>
        <begin position="425"/>
        <end position="627"/>
    </location>
</feature>
<dbReference type="EMBL" id="NJET01000001">
    <property type="protein sequence ID" value="PHH67346.1"/>
    <property type="molecule type" value="Genomic_DNA"/>
</dbReference>
<proteinExistence type="predicted"/>
<dbReference type="Gene3D" id="2.120.10.30">
    <property type="entry name" value="TolB, C-terminal domain"/>
    <property type="match status" value="1"/>
</dbReference>
<evidence type="ECO:0000313" key="2">
    <source>
        <dbReference type="EMBL" id="PHH67346.1"/>
    </source>
</evidence>
<dbReference type="SUPFAM" id="SSF82171">
    <property type="entry name" value="DPP6 N-terminal domain-like"/>
    <property type="match status" value="1"/>
</dbReference>
<dbReference type="PANTHER" id="PTHR43056">
    <property type="entry name" value="PEPTIDASE S9 PROLYL OLIGOPEPTIDASE"/>
    <property type="match status" value="1"/>
</dbReference>
<dbReference type="OrthoDB" id="43744at2759"/>
<dbReference type="InterPro" id="IPR050585">
    <property type="entry name" value="Xaa-Pro_dipeptidyl-ppase/CocE"/>
</dbReference>
<dbReference type="GO" id="GO:0006508">
    <property type="term" value="P:proteolysis"/>
    <property type="evidence" value="ECO:0007669"/>
    <property type="project" value="InterPro"/>
</dbReference>
<sequence length="636" mass="69741">MVRKTVAPHGKWPSPISVDSVVSMGRLSTPRVSRSGRIFFQEAGLDGRSRLLEVTRSGVKEVLPAPYSASNRVYEYGGALFDVLPDSRLVLSNWDDSVCMVEPDAQRVSVLVPSSSSLRYASFSANATSPWILAIEEEHAGQEAAGVRNRIVALNAETAQVKRVVEGADFYYQPRFSSHGARLCWLEWNRPDLPFDAAKLYVAEWKADGGEVSQKRLVAGGSGQSVAEPSWGPDGTLFFAMEQGPYRQLYKLAPGSTSPAAIPLEGLEDHSIQPLSKDTLVAAPYTNGVRHMIAIDLQTHKWHRLADTETICQLDDDATARLNDTSLVVVGSGTTSSPALWQIDVHKPATIKALHKATEHQFPPSLLSRPEQIALQAKTSRGQTTHGFLWMPHNPDYTGAPDELPPLIITVHGGPTSVMGCGLNLRTQYFTTRGYAVLGINHHGSAGHGRDYRNSLFGQWGLVDADDTGQCAEQLASTGRVRKTGIGITGLSAGGYNTLQSIVRHGSSFAGALCVSGVCELSKFSATTHKLEMDYTPALALERPESVDEEHRERVYRERSPLYHTHKIKTPLLMLHGRDDTVVAEEQPRMLTEKLKAQGADVELVLVEGDSHKLDKPTSVRLWLELEEKMWSETLL</sequence>
<protein>
    <recommendedName>
        <fullName evidence="1">Peptidase S9 prolyl oligopeptidase catalytic domain-containing protein</fullName>
    </recommendedName>
</protein>
<evidence type="ECO:0000259" key="1">
    <source>
        <dbReference type="Pfam" id="PF00326"/>
    </source>
</evidence>
<dbReference type="GO" id="GO:0008236">
    <property type="term" value="F:serine-type peptidase activity"/>
    <property type="evidence" value="ECO:0007669"/>
    <property type="project" value="InterPro"/>
</dbReference>